<evidence type="ECO:0000313" key="2">
    <source>
        <dbReference type="EMBL" id="AGM32428.1"/>
    </source>
</evidence>
<sequence length="218" mass="24977">MTTKVQIVCTSDIACPWCYLGKAFLQVAMEEVLKKGRIQFDLKFRSYMIDPETKKDGEEYLAYNQRRWGSDGWTYDLRRHAKSVPGVSFGNWKIWPNTLNPHRALRFARETSGSEAEVKLCGEFMKMCYEEGKNISLGETCVEAVKRVAGLDPEKAKEIFVSNKYLKEVIEEDTAGKRKGIHGVPYFEVSFEGSSKPYVVEGCQQPGKWIQMFERISS</sequence>
<dbReference type="Gene3D" id="3.40.30.10">
    <property type="entry name" value="Glutaredoxin"/>
    <property type="match status" value="1"/>
</dbReference>
<reference evidence="2" key="1">
    <citation type="submission" date="2013-02" db="EMBL/GenBank/DDBJ databases">
        <title>Immune-Related transcriptome of Coptotermes formosanus Shiraki workers: the defense mechanism.</title>
        <authorList>
            <person name="Hussain A."/>
            <person name="Li Y.F."/>
            <person name="Cheng Y."/>
            <person name="Liu Y."/>
            <person name="Chen C.C."/>
            <person name="Wen S.Y."/>
        </authorList>
    </citation>
    <scope>NUCLEOTIDE SEQUENCE</scope>
</reference>
<proteinExistence type="evidence at transcript level"/>
<dbReference type="Pfam" id="PF01323">
    <property type="entry name" value="DSBA"/>
    <property type="match status" value="1"/>
</dbReference>
<dbReference type="AlphaFoldDB" id="R4V3Q7"/>
<dbReference type="PANTHER" id="PTHR13887:SF46">
    <property type="entry name" value="DSBA-LIKE THIOREDOXIN DOMAIN-CONTAINING PROTEIN"/>
    <property type="match status" value="1"/>
</dbReference>
<evidence type="ECO:0000259" key="1">
    <source>
        <dbReference type="Pfam" id="PF01323"/>
    </source>
</evidence>
<accession>R4V3Q7</accession>
<organism evidence="2">
    <name type="scientific">Coptotermes formosanus</name>
    <name type="common">Formosan subterranean termite</name>
    <dbReference type="NCBI Taxonomy" id="36987"/>
    <lineage>
        <taxon>Eukaryota</taxon>
        <taxon>Metazoa</taxon>
        <taxon>Ecdysozoa</taxon>
        <taxon>Arthropoda</taxon>
        <taxon>Hexapoda</taxon>
        <taxon>Insecta</taxon>
        <taxon>Pterygota</taxon>
        <taxon>Neoptera</taxon>
        <taxon>Polyneoptera</taxon>
        <taxon>Dictyoptera</taxon>
        <taxon>Blattodea</taxon>
        <taxon>Blattoidea</taxon>
        <taxon>Termitoidae</taxon>
        <taxon>Rhinotermitidae</taxon>
        <taxon>Coptotermes</taxon>
    </lineage>
</organism>
<dbReference type="GO" id="GO:0016491">
    <property type="term" value="F:oxidoreductase activity"/>
    <property type="evidence" value="ECO:0007669"/>
    <property type="project" value="InterPro"/>
</dbReference>
<protein>
    <submittedName>
        <fullName evidence="2">DSBA family thioredoxin domain containing protein</fullName>
    </submittedName>
</protein>
<dbReference type="PANTHER" id="PTHR13887">
    <property type="entry name" value="GLUTATHIONE S-TRANSFERASE KAPPA"/>
    <property type="match status" value="1"/>
</dbReference>
<feature type="domain" description="DSBA-like thioredoxin" evidence="1">
    <location>
        <begin position="7"/>
        <end position="189"/>
    </location>
</feature>
<dbReference type="InterPro" id="IPR036249">
    <property type="entry name" value="Thioredoxin-like_sf"/>
</dbReference>
<dbReference type="InterPro" id="IPR001853">
    <property type="entry name" value="DSBA-like_thioredoxin_dom"/>
</dbReference>
<dbReference type="EMBL" id="KC571929">
    <property type="protein sequence ID" value="AGM32428.1"/>
    <property type="molecule type" value="mRNA"/>
</dbReference>
<name>R4V3Q7_COPFO</name>
<dbReference type="SUPFAM" id="SSF52833">
    <property type="entry name" value="Thioredoxin-like"/>
    <property type="match status" value="1"/>
</dbReference>